<accession>A0A495XAB7</accession>
<comment type="caution">
    <text evidence="1">The sequence shown here is derived from an EMBL/GenBank/DDBJ whole genome shotgun (WGS) entry which is preliminary data.</text>
</comment>
<proteinExistence type="predicted"/>
<protein>
    <recommendedName>
        <fullName evidence="3">Activator of Hsp90 ATPase-like protein</fullName>
    </recommendedName>
</protein>
<gene>
    <name evidence="1" type="ORF">DFJ66_4204</name>
</gene>
<keyword evidence="2" id="KW-1185">Reference proteome</keyword>
<dbReference type="Gene3D" id="3.30.530.20">
    <property type="match status" value="1"/>
</dbReference>
<dbReference type="EMBL" id="RBXR01000001">
    <property type="protein sequence ID" value="RKT70927.1"/>
    <property type="molecule type" value="Genomic_DNA"/>
</dbReference>
<evidence type="ECO:0000313" key="1">
    <source>
        <dbReference type="EMBL" id="RKT70927.1"/>
    </source>
</evidence>
<evidence type="ECO:0000313" key="2">
    <source>
        <dbReference type="Proteomes" id="UP000272729"/>
    </source>
</evidence>
<dbReference type="AlphaFoldDB" id="A0A495XAB7"/>
<dbReference type="InterPro" id="IPR023393">
    <property type="entry name" value="START-like_dom_sf"/>
</dbReference>
<evidence type="ECO:0008006" key="3">
    <source>
        <dbReference type="Google" id="ProtNLM"/>
    </source>
</evidence>
<organism evidence="1 2">
    <name type="scientific">Saccharothrix variisporea</name>
    <dbReference type="NCBI Taxonomy" id="543527"/>
    <lineage>
        <taxon>Bacteria</taxon>
        <taxon>Bacillati</taxon>
        <taxon>Actinomycetota</taxon>
        <taxon>Actinomycetes</taxon>
        <taxon>Pseudonocardiales</taxon>
        <taxon>Pseudonocardiaceae</taxon>
        <taxon>Saccharothrix</taxon>
    </lineage>
</organism>
<sequence length="235" mass="25838">MGHAFEETNEVELAGVTPDQVWDAIATGPGIDSWFMGNNEVDPGATIRGAFGAYEPAHPISAWEPGKHLAYGGEPAPDGRKLAYEFLIEGRDHGSTVLRMVVSGFLPGDDWQDEFEAMTAGGAMFWRTLVEYLTHFAGRTAKPVTVWGPEVRDWPALWTRLHAEIGGAEPGDEVDVDGTRGVVYYANAQTLGIRTPDAIYRFFQGITGHLIAMHHVFADDGRDERTWSTWMGTLS</sequence>
<dbReference type="OrthoDB" id="8417725at2"/>
<dbReference type="SUPFAM" id="SSF55961">
    <property type="entry name" value="Bet v1-like"/>
    <property type="match status" value="1"/>
</dbReference>
<dbReference type="Proteomes" id="UP000272729">
    <property type="component" value="Unassembled WGS sequence"/>
</dbReference>
<name>A0A495XAB7_9PSEU</name>
<dbReference type="RefSeq" id="WP_121223329.1">
    <property type="nucleotide sequence ID" value="NZ_JBIUBA010000012.1"/>
</dbReference>
<reference evidence="1 2" key="1">
    <citation type="submission" date="2018-10" db="EMBL/GenBank/DDBJ databases">
        <title>Sequencing the genomes of 1000 actinobacteria strains.</title>
        <authorList>
            <person name="Klenk H.-P."/>
        </authorList>
    </citation>
    <scope>NUCLEOTIDE SEQUENCE [LARGE SCALE GENOMIC DNA]</scope>
    <source>
        <strain evidence="1 2">DSM 43911</strain>
    </source>
</reference>